<dbReference type="STRING" id="64971.SAMN05421831_10716"/>
<accession>A0A1H6SFW5</accession>
<dbReference type="SUPFAM" id="SSF54523">
    <property type="entry name" value="Pili subunits"/>
    <property type="match status" value="1"/>
</dbReference>
<dbReference type="PROSITE" id="PS00409">
    <property type="entry name" value="PROKAR_NTER_METHYL"/>
    <property type="match status" value="1"/>
</dbReference>
<protein>
    <submittedName>
        <fullName evidence="2">Tfp pilus assembly protein FimT</fullName>
    </submittedName>
</protein>
<name>A0A1H6SFW5_9GAMM</name>
<dbReference type="AlphaFoldDB" id="A0A1H6SFW5"/>
<evidence type="ECO:0000256" key="1">
    <source>
        <dbReference type="SAM" id="Phobius"/>
    </source>
</evidence>
<keyword evidence="1" id="KW-0812">Transmembrane</keyword>
<organism evidence="2 3">
    <name type="scientific">Allopseudospirillum japonicum</name>
    <dbReference type="NCBI Taxonomy" id="64971"/>
    <lineage>
        <taxon>Bacteria</taxon>
        <taxon>Pseudomonadati</taxon>
        <taxon>Pseudomonadota</taxon>
        <taxon>Gammaproteobacteria</taxon>
        <taxon>Oceanospirillales</taxon>
        <taxon>Oceanospirillaceae</taxon>
        <taxon>Allopseudospirillum</taxon>
    </lineage>
</organism>
<keyword evidence="1" id="KW-1133">Transmembrane helix</keyword>
<evidence type="ECO:0000313" key="3">
    <source>
        <dbReference type="Proteomes" id="UP000242999"/>
    </source>
</evidence>
<feature type="transmembrane region" description="Helical" evidence="1">
    <location>
        <begin position="12"/>
        <end position="31"/>
    </location>
</feature>
<dbReference type="Proteomes" id="UP000242999">
    <property type="component" value="Unassembled WGS sequence"/>
</dbReference>
<sequence length="184" mass="21106">MYKASKQDAGFSLIELLTLVSLISLSLTWAIPQLKSFIYKAELRQALVDFEYYFLQARTQALSRQEMITISRQAQTSQLWCLGMSLNPEGCDCWQFVPASQACYLPYANTLQSLRLTSDTYPHVTWKNYSNGNQYINPYRGNISNRSFWLEIQHPHTRVKVIVSRTGRIRSCVDLGYLSGIDAC</sequence>
<proteinExistence type="predicted"/>
<dbReference type="InterPro" id="IPR012902">
    <property type="entry name" value="N_methyl_site"/>
</dbReference>
<dbReference type="EMBL" id="FNYH01000007">
    <property type="protein sequence ID" value="SEI66823.1"/>
    <property type="molecule type" value="Genomic_DNA"/>
</dbReference>
<evidence type="ECO:0000313" key="2">
    <source>
        <dbReference type="EMBL" id="SEI66823.1"/>
    </source>
</evidence>
<keyword evidence="3" id="KW-1185">Reference proteome</keyword>
<gene>
    <name evidence="2" type="ORF">SAMN05421831_10716</name>
</gene>
<reference evidence="3" key="1">
    <citation type="submission" date="2016-10" db="EMBL/GenBank/DDBJ databases">
        <authorList>
            <person name="Varghese N."/>
            <person name="Submissions S."/>
        </authorList>
    </citation>
    <scope>NUCLEOTIDE SEQUENCE [LARGE SCALE GENOMIC DNA]</scope>
    <source>
        <strain evidence="3">DSM 7165</strain>
    </source>
</reference>
<dbReference type="OrthoDB" id="6400290at2"/>
<dbReference type="InterPro" id="IPR045584">
    <property type="entry name" value="Pilin-like"/>
</dbReference>
<keyword evidence="1" id="KW-0472">Membrane</keyword>
<dbReference type="RefSeq" id="WP_093309592.1">
    <property type="nucleotide sequence ID" value="NZ_FNYH01000007.1"/>
</dbReference>